<dbReference type="EMBL" id="CP033604">
    <property type="protein sequence ID" value="AYV36182.1"/>
    <property type="molecule type" value="Genomic_DNA"/>
</dbReference>
<sequence length="286" mass="31341">MKKMLTLFAVILAIGLGAPHAEAKKFGGGKSFGKSYKTAPAQPAAKPVDNKNPTLNAQTPPKKSGMMGGLLGGLLAGGLFAYLLGSGAFEGLQGMDFLLIALLALGAVFLIRTLRKGKVATPQPQQAAYAGYQPPQSAAPQQFEQSNSAPQATGFADSDVPFRLPPGFDMNSFLAGARDHYRTLQEAWNKNDLEKVREYVSPELFEQLKAERAELTGDQHTEVMYVDTQLVRADYGSDWAQVSVRFSGRYMDRQEQVEEDIKEVWHLERDLAKNNAPWHIVGIEQL</sequence>
<dbReference type="OMA" id="ENQPWLV"/>
<evidence type="ECO:0000256" key="3">
    <source>
        <dbReference type="SAM" id="SignalP"/>
    </source>
</evidence>
<protein>
    <submittedName>
        <fullName evidence="9">Preprotein translocase subunit Tim44</fullName>
    </submittedName>
    <submittedName>
        <fullName evidence="5">Tim44 domain-containing protein</fullName>
    </submittedName>
    <submittedName>
        <fullName evidence="6">Tim44-like domain-containing protein</fullName>
    </submittedName>
</protein>
<evidence type="ECO:0000313" key="6">
    <source>
        <dbReference type="EMBL" id="MCR4450532.1"/>
    </source>
</evidence>
<keyword evidence="2" id="KW-0472">Membrane</keyword>
<reference evidence="7 11" key="3">
    <citation type="submission" date="2019-04" db="EMBL/GenBank/DDBJ databases">
        <title>Comparative genomics of Aeromonas veronii strains pathogenic to fish.</title>
        <authorList>
            <person name="Cascarano M.C."/>
            <person name="Smyrli M."/>
            <person name="Katharios P."/>
        </authorList>
    </citation>
    <scope>NUCLEOTIDE SEQUENCE [LARGE SCALE GENOMIC DNA]</scope>
    <source>
        <strain evidence="7 11">XU1</strain>
    </source>
</reference>
<dbReference type="SUPFAM" id="SSF54427">
    <property type="entry name" value="NTF2-like"/>
    <property type="match status" value="1"/>
</dbReference>
<reference evidence="9 13" key="4">
    <citation type="submission" date="2019-10" db="EMBL/GenBank/DDBJ databases">
        <authorList>
            <person name="Karimi E."/>
        </authorList>
    </citation>
    <scope>NUCLEOTIDE SEQUENCE [LARGE SCALE GENOMIC DNA]</scope>
    <source>
        <strain evidence="9">Aeromonas sp. 8C</strain>
    </source>
</reference>
<dbReference type="InterPro" id="IPR032710">
    <property type="entry name" value="NTF2-like_dom_sf"/>
</dbReference>
<dbReference type="PANTHER" id="PTHR41542">
    <property type="entry name" value="BLL5807 PROTEIN"/>
    <property type="match status" value="1"/>
</dbReference>
<keyword evidence="12" id="KW-1185">Reference proteome</keyword>
<evidence type="ECO:0000313" key="5">
    <source>
        <dbReference type="EMBL" id="AYV36182.1"/>
    </source>
</evidence>
<feature type="signal peptide" evidence="3">
    <location>
        <begin position="1"/>
        <end position="23"/>
    </location>
</feature>
<proteinExistence type="predicted"/>
<evidence type="ECO:0000259" key="4">
    <source>
        <dbReference type="SMART" id="SM00978"/>
    </source>
</evidence>
<accession>A0A1Q8FAB5</accession>
<dbReference type="Proteomes" id="UP000439123">
    <property type="component" value="Unassembled WGS sequence"/>
</dbReference>
<feature type="compositionally biased region" description="Polar residues" evidence="1">
    <location>
        <begin position="51"/>
        <end position="61"/>
    </location>
</feature>
<evidence type="ECO:0000313" key="7">
    <source>
        <dbReference type="EMBL" id="THJ46417.1"/>
    </source>
</evidence>
<evidence type="ECO:0000256" key="2">
    <source>
        <dbReference type="SAM" id="Phobius"/>
    </source>
</evidence>
<dbReference type="AlphaFoldDB" id="A0A1Q8FAB5"/>
<name>A0A1Q8FAB5_AERVE</name>
<dbReference type="OrthoDB" id="5298777at2"/>
<evidence type="ECO:0000256" key="1">
    <source>
        <dbReference type="SAM" id="MobiDB-lite"/>
    </source>
</evidence>
<dbReference type="Proteomes" id="UP000267614">
    <property type="component" value="Chromosome"/>
</dbReference>
<dbReference type="EMBL" id="CABWLC010000004">
    <property type="protein sequence ID" value="VXA81672.1"/>
    <property type="molecule type" value="Genomic_DNA"/>
</dbReference>
<evidence type="ECO:0000313" key="12">
    <source>
        <dbReference type="Proteomes" id="UP000323129"/>
    </source>
</evidence>
<dbReference type="GeneID" id="60845037"/>
<feature type="compositionally biased region" description="Low complexity" evidence="1">
    <location>
        <begin position="125"/>
        <end position="142"/>
    </location>
</feature>
<evidence type="ECO:0000313" key="9">
    <source>
        <dbReference type="EMBL" id="VXA81672.1"/>
    </source>
</evidence>
<dbReference type="Pfam" id="PF04280">
    <property type="entry name" value="Tim44"/>
    <property type="match status" value="1"/>
</dbReference>
<dbReference type="EMBL" id="NQMC01000004">
    <property type="protein sequence ID" value="TYD47705.1"/>
    <property type="molecule type" value="Genomic_DNA"/>
</dbReference>
<feature type="domain" description="Tim44-like" evidence="4">
    <location>
        <begin position="156"/>
        <end position="285"/>
    </location>
</feature>
<evidence type="ECO:0000313" key="10">
    <source>
        <dbReference type="Proteomes" id="UP000267614"/>
    </source>
</evidence>
<reference evidence="8 12" key="1">
    <citation type="submission" date="2017-08" db="EMBL/GenBank/DDBJ databases">
        <title>Aeromonas veronii bv sobria strain NS22 whole genome sequencing.</title>
        <authorList>
            <person name="Katharios P."/>
            <person name="Ha V.Q."/>
            <person name="Smyrli M."/>
        </authorList>
    </citation>
    <scope>NUCLEOTIDE SEQUENCE [LARGE SCALE GENOMIC DNA]</scope>
    <source>
        <strain evidence="8 12">NS22</strain>
    </source>
</reference>
<dbReference type="RefSeq" id="WP_005335275.1">
    <property type="nucleotide sequence ID" value="NZ_AP022281.1"/>
</dbReference>
<dbReference type="SMART" id="SM00978">
    <property type="entry name" value="Tim44"/>
    <property type="match status" value="1"/>
</dbReference>
<keyword evidence="3" id="KW-0732">Signal</keyword>
<gene>
    <name evidence="9" type="ORF">AERO8C_120169</name>
    <name evidence="8" type="ORF">CJF24_02145</name>
    <name evidence="7" type="ORF">E8Q35_05405</name>
    <name evidence="5" type="ORF">EFI48_04780</name>
    <name evidence="6" type="ORF">NS965_19290</name>
</gene>
<evidence type="ECO:0000313" key="8">
    <source>
        <dbReference type="EMBL" id="TYD47705.1"/>
    </source>
</evidence>
<dbReference type="Proteomes" id="UP001204061">
    <property type="component" value="Unassembled WGS sequence"/>
</dbReference>
<evidence type="ECO:0000313" key="13">
    <source>
        <dbReference type="Proteomes" id="UP000439123"/>
    </source>
</evidence>
<dbReference type="PANTHER" id="PTHR41542:SF1">
    <property type="entry name" value="BLL5807 PROTEIN"/>
    <property type="match status" value="1"/>
</dbReference>
<feature type="region of interest" description="Disordered" evidence="1">
    <location>
        <begin position="125"/>
        <end position="156"/>
    </location>
</feature>
<dbReference type="EMBL" id="JANLFC010000069">
    <property type="protein sequence ID" value="MCR4450532.1"/>
    <property type="molecule type" value="Genomic_DNA"/>
</dbReference>
<accession>A0A653KRI9</accession>
<keyword evidence="2" id="KW-1133">Transmembrane helix</keyword>
<dbReference type="Proteomes" id="UP000323129">
    <property type="component" value="Unassembled WGS sequence"/>
</dbReference>
<feature type="chain" id="PRO_5014544651" evidence="3">
    <location>
        <begin position="24"/>
        <end position="286"/>
    </location>
</feature>
<feature type="region of interest" description="Disordered" evidence="1">
    <location>
        <begin position="40"/>
        <end position="63"/>
    </location>
</feature>
<dbReference type="Gene3D" id="3.10.450.240">
    <property type="match status" value="1"/>
</dbReference>
<feature type="transmembrane region" description="Helical" evidence="2">
    <location>
        <begin position="65"/>
        <end position="85"/>
    </location>
</feature>
<dbReference type="EMBL" id="SSUX01000003">
    <property type="protein sequence ID" value="THJ46417.1"/>
    <property type="molecule type" value="Genomic_DNA"/>
</dbReference>
<dbReference type="Proteomes" id="UP000309618">
    <property type="component" value="Unassembled WGS sequence"/>
</dbReference>
<evidence type="ECO:0000313" key="11">
    <source>
        <dbReference type="Proteomes" id="UP000309618"/>
    </source>
</evidence>
<reference evidence="6" key="5">
    <citation type="submission" date="2022-08" db="EMBL/GenBank/DDBJ databases">
        <title>A global survey of hypervirulent Aeromonas hydrophila identified this emerging pathogen in farmed fish in the lower Mekong River basin.</title>
        <authorList>
            <person name="Xu T."/>
            <person name="Rasmussen-Ivey C.R."/>
            <person name="Moen F.S."/>
            <person name="Fernandez Bravo A."/>
            <person name="Lamy B."/>
            <person name="Beaz-Hidalgo R."/>
            <person name="Khan C.D."/>
            <person name="Castro Escarpulli G."/>
            <person name="Yasin I.S.M."/>
            <person name="Figueras M.J."/>
            <person name="Azzam Sayuti M."/>
            <person name="Karim M.M."/>
            <person name="Alam K.M."/>
            <person name="Le T.T.T."/>
            <person name="Thao N.H.P."/>
            <person name="Addo S."/>
            <person name="Duodu S."/>
            <person name="Ali S."/>
            <person name="Mey S."/>
            <person name="Somony T."/>
            <person name="Liles M.R."/>
        </authorList>
    </citation>
    <scope>NUCLEOTIDE SEQUENCE</scope>
    <source>
        <strain evidence="6">0.14</strain>
    </source>
</reference>
<feature type="transmembrane region" description="Helical" evidence="2">
    <location>
        <begin position="97"/>
        <end position="114"/>
    </location>
</feature>
<dbReference type="InterPro" id="IPR007379">
    <property type="entry name" value="Tim44-like_dom"/>
</dbReference>
<reference evidence="5 10" key="2">
    <citation type="submission" date="2018-11" db="EMBL/GenBank/DDBJ databases">
        <title>Complete genome sequence of multidrug-resistant Aeromonas veronii strain MS-18-37.</title>
        <authorList>
            <person name="Abdelhamed H."/>
            <person name="Lawrence M."/>
            <person name="Waldbieser G."/>
        </authorList>
    </citation>
    <scope>NUCLEOTIDE SEQUENCE [LARGE SCALE GENOMIC DNA]</scope>
    <source>
        <strain evidence="5 10">MS-18-37</strain>
    </source>
</reference>
<keyword evidence="2" id="KW-0812">Transmembrane</keyword>
<organism evidence="9 13">
    <name type="scientific">Aeromonas veronii</name>
    <dbReference type="NCBI Taxonomy" id="654"/>
    <lineage>
        <taxon>Bacteria</taxon>
        <taxon>Pseudomonadati</taxon>
        <taxon>Pseudomonadota</taxon>
        <taxon>Gammaproteobacteria</taxon>
        <taxon>Aeromonadales</taxon>
        <taxon>Aeromonadaceae</taxon>
        <taxon>Aeromonas</taxon>
    </lineage>
</organism>